<organism evidence="2 3">
    <name type="scientific">Bodo saltans</name>
    <name type="common">Flagellated protozoan</name>
    <dbReference type="NCBI Taxonomy" id="75058"/>
    <lineage>
        <taxon>Eukaryota</taxon>
        <taxon>Discoba</taxon>
        <taxon>Euglenozoa</taxon>
        <taxon>Kinetoplastea</taxon>
        <taxon>Metakinetoplastina</taxon>
        <taxon>Eubodonida</taxon>
        <taxon>Bodonidae</taxon>
        <taxon>Bodo</taxon>
    </lineage>
</organism>
<dbReference type="Proteomes" id="UP000051952">
    <property type="component" value="Unassembled WGS sequence"/>
</dbReference>
<evidence type="ECO:0000313" key="3">
    <source>
        <dbReference type="Proteomes" id="UP000051952"/>
    </source>
</evidence>
<keyword evidence="3" id="KW-1185">Reference proteome</keyword>
<dbReference type="EMBL" id="CYKH01000714">
    <property type="protein sequence ID" value="CUG24401.1"/>
    <property type="molecule type" value="Genomic_DNA"/>
</dbReference>
<feature type="signal peptide" evidence="1">
    <location>
        <begin position="1"/>
        <end position="16"/>
    </location>
</feature>
<evidence type="ECO:0008006" key="4">
    <source>
        <dbReference type="Google" id="ProtNLM"/>
    </source>
</evidence>
<dbReference type="VEuPathDB" id="TriTrypDB:BSAL_76310"/>
<keyword evidence="1" id="KW-0732">Signal</keyword>
<protein>
    <recommendedName>
        <fullName evidence="4">Membrane-associated protein</fullName>
    </recommendedName>
</protein>
<evidence type="ECO:0000256" key="1">
    <source>
        <dbReference type="SAM" id="SignalP"/>
    </source>
</evidence>
<sequence length="200" mass="20445">MRSIIAIAAIVAVAAAVTCPPCDQANCNAAPCTSLAPYYCAAGRSAGGCGASADSWNNTALCTSCCDTSACSSTRFTCGACSTSFCESAERCSILAPYMCTNGSSKWGCATTGSFWPNQHMCDSCCDVKTCEKKCQACTAAQCQSNPCSSADPFVCTAGPLKNGCSNVSTYFPEQSQCFSCCDATACPTQAPATTAAPQH</sequence>
<dbReference type="OrthoDB" id="10659733at2759"/>
<feature type="chain" id="PRO_5006621715" description="Membrane-associated protein" evidence="1">
    <location>
        <begin position="17"/>
        <end position="200"/>
    </location>
</feature>
<proteinExistence type="predicted"/>
<name>A0A0S4IZM0_BODSA</name>
<gene>
    <name evidence="2" type="ORF">BSAL_76310</name>
</gene>
<accession>A0A0S4IZM0</accession>
<evidence type="ECO:0000313" key="2">
    <source>
        <dbReference type="EMBL" id="CUG24401.1"/>
    </source>
</evidence>
<dbReference type="AlphaFoldDB" id="A0A0S4IZM0"/>
<reference evidence="3" key="1">
    <citation type="submission" date="2015-09" db="EMBL/GenBank/DDBJ databases">
        <authorList>
            <consortium name="Pathogen Informatics"/>
        </authorList>
    </citation>
    <scope>NUCLEOTIDE SEQUENCE [LARGE SCALE GENOMIC DNA]</scope>
    <source>
        <strain evidence="3">Lake Konstanz</strain>
    </source>
</reference>